<dbReference type="SUPFAM" id="SSF51215">
    <property type="entry name" value="Regulatory protein AraC"/>
    <property type="match status" value="1"/>
</dbReference>
<dbReference type="InterPro" id="IPR009057">
    <property type="entry name" value="Homeodomain-like_sf"/>
</dbReference>
<dbReference type="PANTHER" id="PTHR43280">
    <property type="entry name" value="ARAC-FAMILY TRANSCRIPTIONAL REGULATOR"/>
    <property type="match status" value="1"/>
</dbReference>
<evidence type="ECO:0000313" key="7">
    <source>
        <dbReference type="Proteomes" id="UP000501991"/>
    </source>
</evidence>
<dbReference type="SMART" id="SM00342">
    <property type="entry name" value="HTH_ARAC"/>
    <property type="match status" value="1"/>
</dbReference>
<sequence>MSPARLRQRVDAGVMAQPERVDFFMLMLVSDGSGRHTVDFVDYPLGPGAVIFVRPGQVQRWHLEGDYGGMLALVSPVALPQNTAVGDARRERDLLLLDQWPTHAWLDGPGHARVGDSAAGLEADFARYDGSERDVQLVRHELLVVMLQLAKCHAATGAISESAGVTQGPYRLFVDALEQGFRAQHSLQYYAVRLGYAASTLSRACLRMEGRSAKQVIDRRVTLEAQRLLAHADTPVATIGHALGFSEPTNFVKFFRRMTGVTPAAFRQRYTGDREG</sequence>
<evidence type="ECO:0000256" key="1">
    <source>
        <dbReference type="ARBA" id="ARBA00023015"/>
    </source>
</evidence>
<keyword evidence="1" id="KW-0805">Transcription regulation</keyword>
<keyword evidence="3" id="KW-0010">Activator</keyword>
<name>A0A6C1BA04_9RHOO</name>
<dbReference type="SUPFAM" id="SSF46689">
    <property type="entry name" value="Homeodomain-like"/>
    <property type="match status" value="1"/>
</dbReference>
<organism evidence="6 7">
    <name type="scientific">Nitrogeniibacter mangrovi</name>
    <dbReference type="NCBI Taxonomy" id="2016596"/>
    <lineage>
        <taxon>Bacteria</taxon>
        <taxon>Pseudomonadati</taxon>
        <taxon>Pseudomonadota</taxon>
        <taxon>Betaproteobacteria</taxon>
        <taxon>Rhodocyclales</taxon>
        <taxon>Zoogloeaceae</taxon>
        <taxon>Nitrogeniibacter</taxon>
    </lineage>
</organism>
<dbReference type="InterPro" id="IPR018060">
    <property type="entry name" value="HTH_AraC"/>
</dbReference>
<keyword evidence="2" id="KW-0238">DNA-binding</keyword>
<gene>
    <name evidence="6" type="ORF">G3580_16610</name>
</gene>
<dbReference type="InterPro" id="IPR020449">
    <property type="entry name" value="Tscrpt_reg_AraC-type_HTH"/>
</dbReference>
<dbReference type="Gene3D" id="1.10.10.60">
    <property type="entry name" value="Homeodomain-like"/>
    <property type="match status" value="1"/>
</dbReference>
<dbReference type="GO" id="GO:0003700">
    <property type="term" value="F:DNA-binding transcription factor activity"/>
    <property type="evidence" value="ECO:0007669"/>
    <property type="project" value="InterPro"/>
</dbReference>
<protein>
    <submittedName>
        <fullName evidence="6">AraC family transcriptional regulator</fullName>
    </submittedName>
</protein>
<dbReference type="KEGG" id="azq:G3580_16610"/>
<keyword evidence="4" id="KW-0804">Transcription</keyword>
<dbReference type="PROSITE" id="PS01124">
    <property type="entry name" value="HTH_ARAC_FAMILY_2"/>
    <property type="match status" value="1"/>
</dbReference>
<dbReference type="EMBL" id="CP048836">
    <property type="protein sequence ID" value="QID19094.1"/>
    <property type="molecule type" value="Genomic_DNA"/>
</dbReference>
<dbReference type="Proteomes" id="UP000501991">
    <property type="component" value="Chromosome"/>
</dbReference>
<dbReference type="AlphaFoldDB" id="A0A6C1BA04"/>
<evidence type="ECO:0000256" key="4">
    <source>
        <dbReference type="ARBA" id="ARBA00023163"/>
    </source>
</evidence>
<dbReference type="InterPro" id="IPR037923">
    <property type="entry name" value="HTH-like"/>
</dbReference>
<evidence type="ECO:0000256" key="2">
    <source>
        <dbReference type="ARBA" id="ARBA00023125"/>
    </source>
</evidence>
<accession>A0A6C1BA04</accession>
<dbReference type="Pfam" id="PF12833">
    <property type="entry name" value="HTH_18"/>
    <property type="match status" value="1"/>
</dbReference>
<dbReference type="PANTHER" id="PTHR43280:SF32">
    <property type="entry name" value="TRANSCRIPTIONAL REGULATORY PROTEIN"/>
    <property type="match status" value="1"/>
</dbReference>
<feature type="domain" description="HTH araC/xylS-type" evidence="5">
    <location>
        <begin position="171"/>
        <end position="269"/>
    </location>
</feature>
<dbReference type="RefSeq" id="WP_173767372.1">
    <property type="nucleotide sequence ID" value="NZ_CP048836.1"/>
</dbReference>
<dbReference type="Pfam" id="PF02311">
    <property type="entry name" value="AraC_binding"/>
    <property type="match status" value="1"/>
</dbReference>
<dbReference type="InterPro" id="IPR003313">
    <property type="entry name" value="AraC-bd"/>
</dbReference>
<evidence type="ECO:0000256" key="3">
    <source>
        <dbReference type="ARBA" id="ARBA00023159"/>
    </source>
</evidence>
<evidence type="ECO:0000313" key="6">
    <source>
        <dbReference type="EMBL" id="QID19094.1"/>
    </source>
</evidence>
<reference evidence="6 7" key="1">
    <citation type="submission" date="2020-02" db="EMBL/GenBank/DDBJ databases">
        <title>Nitrogenibacter mangrovi gen. nov., sp. nov. isolated from mangrove sediment, a denitrifying betaproteobacterium.</title>
        <authorList>
            <person name="Liao H."/>
            <person name="Tian Y."/>
        </authorList>
    </citation>
    <scope>NUCLEOTIDE SEQUENCE [LARGE SCALE GENOMIC DNA]</scope>
    <source>
        <strain evidence="6 7">M9-3-2</strain>
    </source>
</reference>
<keyword evidence="7" id="KW-1185">Reference proteome</keyword>
<evidence type="ECO:0000259" key="5">
    <source>
        <dbReference type="PROSITE" id="PS01124"/>
    </source>
</evidence>
<dbReference type="PRINTS" id="PR00032">
    <property type="entry name" value="HTHARAC"/>
</dbReference>
<proteinExistence type="predicted"/>
<dbReference type="GO" id="GO:0043565">
    <property type="term" value="F:sequence-specific DNA binding"/>
    <property type="evidence" value="ECO:0007669"/>
    <property type="project" value="InterPro"/>
</dbReference>